<gene>
    <name evidence="2" type="primary">sox</name>
</gene>
<reference evidence="2 3" key="1">
    <citation type="journal article" date="2015" name="J. Virol.">
        <title>A betabaculovirus-encoded gp64 homolog is a functional envelope fusion protein.</title>
        <authorList>
            <person name="Ardisson-Araujo D.M."/>
            <person name="Melo F.L."/>
            <person name="Clem R.J."/>
            <person name="Wolff J.L."/>
            <person name="Ribeiro B.M."/>
        </authorList>
    </citation>
    <scope>NUCLEOTIDE SEQUENCE [LARGE SCALE GENOMIC DNA]</scope>
    <source>
        <strain evidence="2 3">Parana-2009</strain>
    </source>
</reference>
<keyword evidence="1" id="KW-0812">Transmembrane</keyword>
<evidence type="ECO:0000313" key="2">
    <source>
        <dbReference type="EMBL" id="AKN80742.1"/>
    </source>
</evidence>
<dbReference type="EMBL" id="KP296186">
    <property type="protein sequence ID" value="AKN80742.1"/>
    <property type="molecule type" value="Genomic_DNA"/>
</dbReference>
<dbReference type="RefSeq" id="YP_009182283.1">
    <property type="nucleotide sequence ID" value="NC_028491.1"/>
</dbReference>
<evidence type="ECO:0000313" key="3">
    <source>
        <dbReference type="Proteomes" id="UP000203433"/>
    </source>
</evidence>
<dbReference type="Proteomes" id="UP000203433">
    <property type="component" value="Segment"/>
</dbReference>
<keyword evidence="1" id="KW-1133">Transmembrane helix</keyword>
<keyword evidence="1" id="KW-0472">Membrane</keyword>
<sequence length="251" mass="30293">MLIETQTVIRYKHSFSLLVYRLLDMVRMAPSSEIQLVLKKEVKFLYGLLCLIVYNESYEENITALVEWAAGLGSDIKLDTFKIMFIEKLNQIHLRDLEPKNFLFTFSTIWDTIHFLCMIGDDIVMNRHLYDLDEVWRYIRNLKWVFYNVFIVLFCPICAKHYLTINNFPYEFERVEVALYREKMGEPIQFVDEIKRNQSHKNLLFNNYLLYKSMLFHNHVNSYRPIQHVNDELNQFQRMEWPILKNLLGIN</sequence>
<name>A0A0R7EYT2_9BBAC</name>
<accession>A0A0R7EYT2</accession>
<organism evidence="2 3">
    <name type="scientific">Diatraea saccharalis granulovirus</name>
    <dbReference type="NCBI Taxonomy" id="1675862"/>
    <lineage>
        <taxon>Viruses</taxon>
        <taxon>Viruses incertae sedis</taxon>
        <taxon>Naldaviricetes</taxon>
        <taxon>Lefavirales</taxon>
        <taxon>Baculoviridae</taxon>
        <taxon>Betabaculovirus</taxon>
        <taxon>Betabaculovirus disaccharalis</taxon>
    </lineage>
</organism>
<dbReference type="OrthoDB" id="8905at10239"/>
<dbReference type="InterPro" id="IPR007879">
    <property type="entry name" value="Baculo_p33"/>
</dbReference>
<keyword evidence="3" id="KW-1185">Reference proteome</keyword>
<proteinExistence type="predicted"/>
<feature type="transmembrane region" description="Helical" evidence="1">
    <location>
        <begin position="144"/>
        <end position="163"/>
    </location>
</feature>
<evidence type="ECO:0000256" key="1">
    <source>
        <dbReference type="SAM" id="Phobius"/>
    </source>
</evidence>
<protein>
    <submittedName>
        <fullName evidence="2">p33 sulfhydryloxidase</fullName>
    </submittedName>
</protein>
<dbReference type="Pfam" id="PF05214">
    <property type="entry name" value="Baculo_p33"/>
    <property type="match status" value="1"/>
</dbReference>
<dbReference type="KEGG" id="vg:26374015"/>
<dbReference type="GeneID" id="26374015"/>